<feature type="compositionally biased region" description="Polar residues" evidence="1">
    <location>
        <begin position="1"/>
        <end position="32"/>
    </location>
</feature>
<keyword evidence="3" id="KW-1185">Reference proteome</keyword>
<sequence>MQTNGTVSQHNGETLDTLSVPLQNGTTETSMNGGVENKRNPQKTMSKSDMDIIRLIGQHLRGLGLK</sequence>
<dbReference type="AlphaFoldDB" id="A0A9D4R4W7"/>
<proteinExistence type="predicted"/>
<protein>
    <submittedName>
        <fullName evidence="2">Uncharacterized protein</fullName>
    </submittedName>
</protein>
<accession>A0A9D4R4W7</accession>
<feature type="region of interest" description="Disordered" evidence="1">
    <location>
        <begin position="1"/>
        <end position="49"/>
    </location>
</feature>
<comment type="caution">
    <text evidence="2">The sequence shown here is derived from an EMBL/GenBank/DDBJ whole genome shotgun (WGS) entry which is preliminary data.</text>
</comment>
<evidence type="ECO:0000313" key="3">
    <source>
        <dbReference type="Proteomes" id="UP000828390"/>
    </source>
</evidence>
<dbReference type="EMBL" id="JAIWYP010000003">
    <property type="protein sequence ID" value="KAH3855059.1"/>
    <property type="molecule type" value="Genomic_DNA"/>
</dbReference>
<organism evidence="2 3">
    <name type="scientific">Dreissena polymorpha</name>
    <name type="common">Zebra mussel</name>
    <name type="synonym">Mytilus polymorpha</name>
    <dbReference type="NCBI Taxonomy" id="45954"/>
    <lineage>
        <taxon>Eukaryota</taxon>
        <taxon>Metazoa</taxon>
        <taxon>Spiralia</taxon>
        <taxon>Lophotrochozoa</taxon>
        <taxon>Mollusca</taxon>
        <taxon>Bivalvia</taxon>
        <taxon>Autobranchia</taxon>
        <taxon>Heteroconchia</taxon>
        <taxon>Euheterodonta</taxon>
        <taxon>Imparidentia</taxon>
        <taxon>Neoheterodontei</taxon>
        <taxon>Myida</taxon>
        <taxon>Dreissenoidea</taxon>
        <taxon>Dreissenidae</taxon>
        <taxon>Dreissena</taxon>
    </lineage>
</organism>
<gene>
    <name evidence="2" type="ORF">DPMN_097619</name>
</gene>
<evidence type="ECO:0000256" key="1">
    <source>
        <dbReference type="SAM" id="MobiDB-lite"/>
    </source>
</evidence>
<reference evidence="2" key="1">
    <citation type="journal article" date="2019" name="bioRxiv">
        <title>The Genome of the Zebra Mussel, Dreissena polymorpha: A Resource for Invasive Species Research.</title>
        <authorList>
            <person name="McCartney M.A."/>
            <person name="Auch B."/>
            <person name="Kono T."/>
            <person name="Mallez S."/>
            <person name="Zhang Y."/>
            <person name="Obille A."/>
            <person name="Becker A."/>
            <person name="Abrahante J.E."/>
            <person name="Garbe J."/>
            <person name="Badalamenti J.P."/>
            <person name="Herman A."/>
            <person name="Mangelson H."/>
            <person name="Liachko I."/>
            <person name="Sullivan S."/>
            <person name="Sone E.D."/>
            <person name="Koren S."/>
            <person name="Silverstein K.A.T."/>
            <person name="Beckman K.B."/>
            <person name="Gohl D.M."/>
        </authorList>
    </citation>
    <scope>NUCLEOTIDE SEQUENCE</scope>
    <source>
        <strain evidence="2">Duluth1</strain>
        <tissue evidence="2">Whole animal</tissue>
    </source>
</reference>
<evidence type="ECO:0000313" key="2">
    <source>
        <dbReference type="EMBL" id="KAH3855059.1"/>
    </source>
</evidence>
<dbReference type="Proteomes" id="UP000828390">
    <property type="component" value="Unassembled WGS sequence"/>
</dbReference>
<name>A0A9D4R4W7_DREPO</name>
<reference evidence="2" key="2">
    <citation type="submission" date="2020-11" db="EMBL/GenBank/DDBJ databases">
        <authorList>
            <person name="McCartney M.A."/>
            <person name="Auch B."/>
            <person name="Kono T."/>
            <person name="Mallez S."/>
            <person name="Becker A."/>
            <person name="Gohl D.M."/>
            <person name="Silverstein K.A.T."/>
            <person name="Koren S."/>
            <person name="Bechman K.B."/>
            <person name="Herman A."/>
            <person name="Abrahante J.E."/>
            <person name="Garbe J."/>
        </authorList>
    </citation>
    <scope>NUCLEOTIDE SEQUENCE</scope>
    <source>
        <strain evidence="2">Duluth1</strain>
        <tissue evidence="2">Whole animal</tissue>
    </source>
</reference>